<dbReference type="Proteomes" id="UP001378592">
    <property type="component" value="Unassembled WGS sequence"/>
</dbReference>
<dbReference type="EMBL" id="JAZDUA010000474">
    <property type="protein sequence ID" value="KAK7792082.1"/>
    <property type="molecule type" value="Genomic_DNA"/>
</dbReference>
<feature type="domain" description="Sushi" evidence="7">
    <location>
        <begin position="150"/>
        <end position="208"/>
    </location>
</feature>
<evidence type="ECO:0000259" key="6">
    <source>
        <dbReference type="PROSITE" id="PS01180"/>
    </source>
</evidence>
<evidence type="ECO:0000256" key="5">
    <source>
        <dbReference type="SAM" id="Phobius"/>
    </source>
</evidence>
<reference evidence="8 9" key="1">
    <citation type="submission" date="2024-03" db="EMBL/GenBank/DDBJ databases">
        <title>The genome assembly and annotation of the cricket Gryllus longicercus Weissman &amp; Gray.</title>
        <authorList>
            <person name="Szrajer S."/>
            <person name="Gray D."/>
            <person name="Ylla G."/>
        </authorList>
    </citation>
    <scope>NUCLEOTIDE SEQUENCE [LARGE SCALE GENOMIC DNA]</scope>
    <source>
        <strain evidence="8">DAG 2021-001</strain>
        <tissue evidence="8">Whole body minus gut</tissue>
    </source>
</reference>
<dbReference type="PANTHER" id="PTHR24255">
    <property type="entry name" value="COMPLEMENT COMPONENT 1, S SUBCOMPONENT-RELATED"/>
    <property type="match status" value="1"/>
</dbReference>
<keyword evidence="1" id="KW-0378">Hydrolase</keyword>
<evidence type="ECO:0000256" key="1">
    <source>
        <dbReference type="ARBA" id="ARBA00022825"/>
    </source>
</evidence>
<dbReference type="PANTHER" id="PTHR24255:SF31">
    <property type="entry name" value="CUBILIN-LIKE PROTEIN"/>
    <property type="match status" value="1"/>
</dbReference>
<keyword evidence="5" id="KW-0812">Transmembrane</keyword>
<feature type="disulfide bond" evidence="3">
    <location>
        <begin position="93"/>
        <end position="110"/>
    </location>
</feature>
<dbReference type="PROSITE" id="PS01180">
    <property type="entry name" value="CUB"/>
    <property type="match status" value="1"/>
</dbReference>
<feature type="transmembrane region" description="Helical" evidence="5">
    <location>
        <begin position="247"/>
        <end position="271"/>
    </location>
</feature>
<dbReference type="InterPro" id="IPR035914">
    <property type="entry name" value="Sperma_CUB_dom_sf"/>
</dbReference>
<keyword evidence="1" id="KW-0645">Protease</keyword>
<sequence>MLLECEGCVERCCGGERDVKAVLNGVAGVNASRWCSRAVTAHGEGFLQTPAYPQYYVGELRCQWSVRAPPGQRLLLRLLDVSLREASSSSGNCTDRLIITEDGRERERMCGEQEDVIEVVSEGDSLDVTILIGSKTLFPKRGVLLHYKALDCVHPTPPKDGYIVYRNDTYGEYMCCLDFAFPDTLNRHRVLQCVNNNTWNNTLPNCIQHSGIMDGNYNVIGPMRLNSDVNNTVYASVLNHSDLMFDVLLPTIIICVLLVGNGVILFVIYYLRKRRLSRNVEEEAGAICQPHDATERAISV</sequence>
<evidence type="ECO:0000256" key="4">
    <source>
        <dbReference type="PROSITE-ProRule" id="PRU00302"/>
    </source>
</evidence>
<dbReference type="InterPro" id="IPR035976">
    <property type="entry name" value="Sushi/SCR/CCP_sf"/>
</dbReference>
<dbReference type="SUPFAM" id="SSF49854">
    <property type="entry name" value="Spermadhesin, CUB domain"/>
    <property type="match status" value="1"/>
</dbReference>
<protein>
    <recommendedName>
        <fullName evidence="10">CUB domain-containing protein</fullName>
    </recommendedName>
</protein>
<evidence type="ECO:0000256" key="3">
    <source>
        <dbReference type="PROSITE-ProRule" id="PRU00059"/>
    </source>
</evidence>
<keyword evidence="5" id="KW-1133">Transmembrane helix</keyword>
<comment type="caution">
    <text evidence="8">The sequence shown here is derived from an EMBL/GenBank/DDBJ whole genome shotgun (WGS) entry which is preliminary data.</text>
</comment>
<evidence type="ECO:0000313" key="8">
    <source>
        <dbReference type="EMBL" id="KAK7792082.1"/>
    </source>
</evidence>
<keyword evidence="9" id="KW-1185">Reference proteome</keyword>
<dbReference type="CDD" id="cd00033">
    <property type="entry name" value="CCP"/>
    <property type="match status" value="1"/>
</dbReference>
<organism evidence="8 9">
    <name type="scientific">Gryllus longicercus</name>
    <dbReference type="NCBI Taxonomy" id="2509291"/>
    <lineage>
        <taxon>Eukaryota</taxon>
        <taxon>Metazoa</taxon>
        <taxon>Ecdysozoa</taxon>
        <taxon>Arthropoda</taxon>
        <taxon>Hexapoda</taxon>
        <taxon>Insecta</taxon>
        <taxon>Pterygota</taxon>
        <taxon>Neoptera</taxon>
        <taxon>Polyneoptera</taxon>
        <taxon>Orthoptera</taxon>
        <taxon>Ensifera</taxon>
        <taxon>Gryllidea</taxon>
        <taxon>Grylloidea</taxon>
        <taxon>Gryllidae</taxon>
        <taxon>Gryllinae</taxon>
        <taxon>Gryllus</taxon>
    </lineage>
</organism>
<accession>A0AAN9YWG7</accession>
<dbReference type="PROSITE" id="PS50923">
    <property type="entry name" value="SUSHI"/>
    <property type="match status" value="1"/>
</dbReference>
<keyword evidence="1" id="KW-0720">Serine protease</keyword>
<keyword evidence="2 3" id="KW-1015">Disulfide bond</keyword>
<dbReference type="Pfam" id="PF00431">
    <property type="entry name" value="CUB"/>
    <property type="match status" value="1"/>
</dbReference>
<evidence type="ECO:0008006" key="10">
    <source>
        <dbReference type="Google" id="ProtNLM"/>
    </source>
</evidence>
<dbReference type="SUPFAM" id="SSF57535">
    <property type="entry name" value="Complement control module/SCR domain"/>
    <property type="match status" value="1"/>
</dbReference>
<dbReference type="InterPro" id="IPR000436">
    <property type="entry name" value="Sushi_SCR_CCP_dom"/>
</dbReference>
<evidence type="ECO:0000313" key="9">
    <source>
        <dbReference type="Proteomes" id="UP001378592"/>
    </source>
</evidence>
<keyword evidence="4" id="KW-0768">Sushi</keyword>
<dbReference type="CDD" id="cd00041">
    <property type="entry name" value="CUB"/>
    <property type="match status" value="1"/>
</dbReference>
<evidence type="ECO:0000259" key="7">
    <source>
        <dbReference type="PROSITE" id="PS50923"/>
    </source>
</evidence>
<dbReference type="SMART" id="SM00042">
    <property type="entry name" value="CUB"/>
    <property type="match status" value="1"/>
</dbReference>
<name>A0AAN9YWG7_9ORTH</name>
<gene>
    <name evidence="8" type="ORF">R5R35_003554</name>
</gene>
<feature type="domain" description="CUB" evidence="6">
    <location>
        <begin position="35"/>
        <end position="150"/>
    </location>
</feature>
<evidence type="ECO:0000256" key="2">
    <source>
        <dbReference type="ARBA" id="ARBA00023157"/>
    </source>
</evidence>
<comment type="caution">
    <text evidence="4">Lacks conserved residue(s) required for the propagation of feature annotation.</text>
</comment>
<dbReference type="GO" id="GO:0004252">
    <property type="term" value="F:serine-type endopeptidase activity"/>
    <property type="evidence" value="ECO:0007669"/>
    <property type="project" value="TreeGrafter"/>
</dbReference>
<dbReference type="AlphaFoldDB" id="A0AAN9YWG7"/>
<proteinExistence type="predicted"/>
<dbReference type="InterPro" id="IPR000859">
    <property type="entry name" value="CUB_dom"/>
</dbReference>
<dbReference type="GO" id="GO:0005615">
    <property type="term" value="C:extracellular space"/>
    <property type="evidence" value="ECO:0007669"/>
    <property type="project" value="TreeGrafter"/>
</dbReference>
<keyword evidence="5" id="KW-0472">Membrane</keyword>
<dbReference type="Gene3D" id="2.60.120.290">
    <property type="entry name" value="Spermadhesin, CUB domain"/>
    <property type="match status" value="1"/>
</dbReference>
<feature type="disulfide bond" evidence="3">
    <location>
        <begin position="35"/>
        <end position="62"/>
    </location>
</feature>